<dbReference type="WBParaSite" id="SCUD_0001297601-mRNA-1">
    <property type="protein sequence ID" value="SCUD_0001297601-mRNA-1"/>
    <property type="gene ID" value="SCUD_0001297601"/>
</dbReference>
<proteinExistence type="predicted"/>
<reference evidence="1 2" key="2">
    <citation type="submission" date="2018-11" db="EMBL/GenBank/DDBJ databases">
        <authorList>
            <consortium name="Pathogen Informatics"/>
        </authorList>
    </citation>
    <scope>NUCLEOTIDE SEQUENCE [LARGE SCALE GENOMIC DNA]</scope>
    <source>
        <strain evidence="1">Dakar</strain>
        <strain evidence="2">Dakar, Senegal</strain>
    </source>
</reference>
<gene>
    <name evidence="1" type="ORF">SCUD_LOCUS12973</name>
</gene>
<protein>
    <submittedName>
        <fullName evidence="1 3">Uncharacterized protein</fullName>
    </submittedName>
</protein>
<sequence>MPSLLITVSHIHNHFWLDLVQMLFSILWDDVVCLVYK</sequence>
<dbReference type="EMBL" id="UZAK01035508">
    <property type="protein sequence ID" value="VDP50807.1"/>
    <property type="molecule type" value="Genomic_DNA"/>
</dbReference>
<dbReference type="Proteomes" id="UP000279833">
    <property type="component" value="Unassembled WGS sequence"/>
</dbReference>
<accession>A0A183KD81</accession>
<evidence type="ECO:0000313" key="3">
    <source>
        <dbReference type="WBParaSite" id="SCUD_0001297601-mRNA-1"/>
    </source>
</evidence>
<evidence type="ECO:0000313" key="1">
    <source>
        <dbReference type="EMBL" id="VDP50807.1"/>
    </source>
</evidence>
<reference evidence="3" key="1">
    <citation type="submission" date="2016-06" db="UniProtKB">
        <authorList>
            <consortium name="WormBaseParasite"/>
        </authorList>
    </citation>
    <scope>IDENTIFICATION</scope>
</reference>
<name>A0A183KD81_9TREM</name>
<keyword evidence="2" id="KW-1185">Reference proteome</keyword>
<dbReference type="AlphaFoldDB" id="A0A183KD81"/>
<organism evidence="3">
    <name type="scientific">Schistosoma curassoni</name>
    <dbReference type="NCBI Taxonomy" id="6186"/>
    <lineage>
        <taxon>Eukaryota</taxon>
        <taxon>Metazoa</taxon>
        <taxon>Spiralia</taxon>
        <taxon>Lophotrochozoa</taxon>
        <taxon>Platyhelminthes</taxon>
        <taxon>Trematoda</taxon>
        <taxon>Digenea</taxon>
        <taxon>Strigeidida</taxon>
        <taxon>Schistosomatoidea</taxon>
        <taxon>Schistosomatidae</taxon>
        <taxon>Schistosoma</taxon>
    </lineage>
</organism>
<evidence type="ECO:0000313" key="2">
    <source>
        <dbReference type="Proteomes" id="UP000279833"/>
    </source>
</evidence>